<reference evidence="4" key="1">
    <citation type="submission" date="2019-04" db="EMBL/GenBank/DDBJ databases">
        <title>Draft genome sequence of Pseudonocardiaceae bacterium SL3-2-4.</title>
        <authorList>
            <person name="Ningsih F."/>
            <person name="Yokota A."/>
            <person name="Sakai Y."/>
            <person name="Nanatani K."/>
            <person name="Yabe S."/>
            <person name="Oetari A."/>
            <person name="Sjamsuridzal W."/>
        </authorList>
    </citation>
    <scope>NUCLEOTIDE SEQUENCE [LARGE SCALE GENOMIC DNA]</scope>
    <source>
        <strain evidence="4">SL3-2-4</strain>
    </source>
</reference>
<evidence type="ECO:0000256" key="2">
    <source>
        <dbReference type="SAM" id="MobiDB-lite"/>
    </source>
</evidence>
<evidence type="ECO:0000256" key="1">
    <source>
        <dbReference type="SAM" id="Coils"/>
    </source>
</evidence>
<gene>
    <name evidence="3" type="ORF">GTS_17650</name>
</gene>
<evidence type="ECO:0000313" key="3">
    <source>
        <dbReference type="EMBL" id="GDY30132.1"/>
    </source>
</evidence>
<keyword evidence="1" id="KW-0175">Coiled coil</keyword>
<feature type="coiled-coil region" evidence="1">
    <location>
        <begin position="67"/>
        <end position="120"/>
    </location>
</feature>
<sequence length="128" mass="13348">MAGTGCSPSADHPADCAGKTGTRFSPERPGNGPRVESEDIRDMSNIQAVRESIAQANQVAQESVPALQQAKSSLENAQSVLQQATEGSQQSDAEQSYALLAQAISQIEEAQQTVAAAISTADGYATRL</sequence>
<organism evidence="3 4">
    <name type="scientific">Gandjariella thermophila</name>
    <dbReference type="NCBI Taxonomy" id="1931992"/>
    <lineage>
        <taxon>Bacteria</taxon>
        <taxon>Bacillati</taxon>
        <taxon>Actinomycetota</taxon>
        <taxon>Actinomycetes</taxon>
        <taxon>Pseudonocardiales</taxon>
        <taxon>Pseudonocardiaceae</taxon>
        <taxon>Gandjariella</taxon>
    </lineage>
</organism>
<accession>A0A4D4J4X1</accession>
<name>A0A4D4J4X1_9PSEU</name>
<evidence type="ECO:0000313" key="4">
    <source>
        <dbReference type="Proteomes" id="UP000298860"/>
    </source>
</evidence>
<proteinExistence type="predicted"/>
<keyword evidence="4" id="KW-1185">Reference proteome</keyword>
<protein>
    <submittedName>
        <fullName evidence="3">Uncharacterized protein</fullName>
    </submittedName>
</protein>
<dbReference type="AlphaFoldDB" id="A0A4D4J4X1"/>
<comment type="caution">
    <text evidence="3">The sequence shown here is derived from an EMBL/GenBank/DDBJ whole genome shotgun (WGS) entry which is preliminary data.</text>
</comment>
<dbReference type="EMBL" id="BJFL01000006">
    <property type="protein sequence ID" value="GDY30132.1"/>
    <property type="molecule type" value="Genomic_DNA"/>
</dbReference>
<dbReference type="Proteomes" id="UP000298860">
    <property type="component" value="Unassembled WGS sequence"/>
</dbReference>
<feature type="region of interest" description="Disordered" evidence="2">
    <location>
        <begin position="1"/>
        <end position="40"/>
    </location>
</feature>